<evidence type="ECO:0000313" key="2">
    <source>
        <dbReference type="Proteomes" id="UP000315295"/>
    </source>
</evidence>
<organism evidence="1 2">
    <name type="scientific">Malus baccata</name>
    <name type="common">Siberian crab apple</name>
    <name type="synonym">Pyrus baccata</name>
    <dbReference type="NCBI Taxonomy" id="106549"/>
    <lineage>
        <taxon>Eukaryota</taxon>
        <taxon>Viridiplantae</taxon>
        <taxon>Streptophyta</taxon>
        <taxon>Embryophyta</taxon>
        <taxon>Tracheophyta</taxon>
        <taxon>Spermatophyta</taxon>
        <taxon>Magnoliopsida</taxon>
        <taxon>eudicotyledons</taxon>
        <taxon>Gunneridae</taxon>
        <taxon>Pentapetalae</taxon>
        <taxon>rosids</taxon>
        <taxon>fabids</taxon>
        <taxon>Rosales</taxon>
        <taxon>Rosaceae</taxon>
        <taxon>Amygdaloideae</taxon>
        <taxon>Maleae</taxon>
        <taxon>Malus</taxon>
    </lineage>
</organism>
<proteinExistence type="predicted"/>
<gene>
    <name evidence="1" type="ORF">C1H46_040220</name>
</gene>
<dbReference type="Proteomes" id="UP000315295">
    <property type="component" value="Unassembled WGS sequence"/>
</dbReference>
<comment type="caution">
    <text evidence="1">The sequence shown here is derived from an EMBL/GenBank/DDBJ whole genome shotgun (WGS) entry which is preliminary data.</text>
</comment>
<name>A0A540KJ48_MALBA</name>
<reference evidence="1 2" key="1">
    <citation type="journal article" date="2019" name="G3 (Bethesda)">
        <title>Sequencing of a Wild Apple (Malus baccata) Genome Unravels the Differences Between Cultivated and Wild Apple Species Regarding Disease Resistance and Cold Tolerance.</title>
        <authorList>
            <person name="Chen X."/>
        </authorList>
    </citation>
    <scope>NUCLEOTIDE SEQUENCE [LARGE SCALE GENOMIC DNA]</scope>
    <source>
        <strain evidence="2">cv. Shandingzi</strain>
        <tissue evidence="1">Leaves</tissue>
    </source>
</reference>
<dbReference type="EMBL" id="VIEB01001203">
    <property type="protein sequence ID" value="TQD74245.1"/>
    <property type="molecule type" value="Genomic_DNA"/>
</dbReference>
<evidence type="ECO:0000313" key="1">
    <source>
        <dbReference type="EMBL" id="TQD74245.1"/>
    </source>
</evidence>
<accession>A0A540KJ48</accession>
<keyword evidence="2" id="KW-1185">Reference proteome</keyword>
<dbReference type="AlphaFoldDB" id="A0A540KJ48"/>
<protein>
    <submittedName>
        <fullName evidence="1">Uncharacterized protein</fullName>
    </submittedName>
</protein>
<sequence length="73" mass="8396">MQEDAFWSLLEQNWAWNGYHMLGAKGMNEIEDLKKKGFLISEGVLLGVGKLSQGFLFWFDLSSILIVPMFQQL</sequence>